<evidence type="ECO:0000313" key="3">
    <source>
        <dbReference type="EMBL" id="MDY0408084.1"/>
    </source>
</evidence>
<reference evidence="3 4" key="1">
    <citation type="submission" date="2023-10" db="EMBL/GenBank/DDBJ databases">
        <title>Virgibacillus soli CC-YMP-6 genome.</title>
        <authorList>
            <person name="Miliotis G."/>
            <person name="Sengupta P."/>
            <person name="Hameed A."/>
            <person name="Chuvochina M."/>
            <person name="Mcdonagh F."/>
            <person name="Simpson A.C."/>
            <person name="Singh N.K."/>
            <person name="Rekha P.D."/>
            <person name="Raman K."/>
            <person name="Hugenholtz P."/>
            <person name="Venkateswaran K."/>
        </authorList>
    </citation>
    <scope>NUCLEOTIDE SEQUENCE [LARGE SCALE GENOMIC DNA]</scope>
    <source>
        <strain evidence="3 4">CC-YMP-6</strain>
    </source>
</reference>
<dbReference type="PANTHER" id="PTHR43542:SF1">
    <property type="entry name" value="METHYLTRANSFERASE"/>
    <property type="match status" value="1"/>
</dbReference>
<gene>
    <name evidence="3" type="primary">rsmD</name>
    <name evidence="3" type="ORF">RWD45_05035</name>
</gene>
<evidence type="ECO:0000313" key="4">
    <source>
        <dbReference type="Proteomes" id="UP001275315"/>
    </source>
</evidence>
<dbReference type="NCBIfam" id="TIGR00095">
    <property type="entry name" value="16S rRNA (guanine(966)-N(2))-methyltransferase RsmD"/>
    <property type="match status" value="1"/>
</dbReference>
<dbReference type="Gene3D" id="3.40.50.150">
    <property type="entry name" value="Vaccinia Virus protein VP39"/>
    <property type="match status" value="1"/>
</dbReference>
<comment type="caution">
    <text evidence="3">The sequence shown here is derived from an EMBL/GenBank/DDBJ whole genome shotgun (WGS) entry which is preliminary data.</text>
</comment>
<dbReference type="EMBL" id="JAWDIQ010000001">
    <property type="protein sequence ID" value="MDY0408084.1"/>
    <property type="molecule type" value="Genomic_DNA"/>
</dbReference>
<protein>
    <submittedName>
        <fullName evidence="3">16S rRNA (Guanine(966)-N(2))-methyltransferase RsmD</fullName>
        <ecNumber evidence="3">2.1.1.171</ecNumber>
    </submittedName>
</protein>
<keyword evidence="4" id="KW-1185">Reference proteome</keyword>
<dbReference type="Proteomes" id="UP001275315">
    <property type="component" value="Unassembled WGS sequence"/>
</dbReference>
<dbReference type="GO" id="GO:0052913">
    <property type="term" value="F:16S rRNA (guanine(966)-N(2))-methyltransferase activity"/>
    <property type="evidence" value="ECO:0007669"/>
    <property type="project" value="UniProtKB-EC"/>
</dbReference>
<evidence type="ECO:0000256" key="2">
    <source>
        <dbReference type="ARBA" id="ARBA00022679"/>
    </source>
</evidence>
<dbReference type="InterPro" id="IPR004398">
    <property type="entry name" value="RNA_MeTrfase_RsmD"/>
</dbReference>
<name>A0ABU5CP04_9BACI</name>
<dbReference type="EC" id="2.1.1.171" evidence="3"/>
<sequence>MSKHRVKEDAMRVIAGNFKGRQLKAVSGNATRPTTDKVKESIFQMLGPFFDGGYCLDLFAGSGGLGIEALSRGMERTIFIDKQLKAIQTIKENLHTLSIQNQAEVYRNDAYRAINVLSKRNICFQLILLDPPYGKLDYEKMIHHILNKNLLAPDGLLYCEHDIHEQLPELEPKLVKIKQDHYGGTIGITIYKKGVLINE</sequence>
<keyword evidence="2 3" id="KW-0808">Transferase</keyword>
<dbReference type="CDD" id="cd02440">
    <property type="entry name" value="AdoMet_MTases"/>
    <property type="match status" value="1"/>
</dbReference>
<organism evidence="3 4">
    <name type="scientific">Paracerasibacillus soli</name>
    <dbReference type="NCBI Taxonomy" id="480284"/>
    <lineage>
        <taxon>Bacteria</taxon>
        <taxon>Bacillati</taxon>
        <taxon>Bacillota</taxon>
        <taxon>Bacilli</taxon>
        <taxon>Bacillales</taxon>
        <taxon>Bacillaceae</taxon>
        <taxon>Paracerasibacillus</taxon>
    </lineage>
</organism>
<dbReference type="SUPFAM" id="SSF53335">
    <property type="entry name" value="S-adenosyl-L-methionine-dependent methyltransferases"/>
    <property type="match status" value="1"/>
</dbReference>
<dbReference type="PANTHER" id="PTHR43542">
    <property type="entry name" value="METHYLTRANSFERASE"/>
    <property type="match status" value="1"/>
</dbReference>
<dbReference type="PIRSF" id="PIRSF004553">
    <property type="entry name" value="CHP00095"/>
    <property type="match status" value="1"/>
</dbReference>
<dbReference type="InterPro" id="IPR029063">
    <property type="entry name" value="SAM-dependent_MTases_sf"/>
</dbReference>
<accession>A0ABU5CP04</accession>
<dbReference type="Pfam" id="PF03602">
    <property type="entry name" value="Cons_hypoth95"/>
    <property type="match status" value="1"/>
</dbReference>
<proteinExistence type="predicted"/>
<keyword evidence="1 3" id="KW-0489">Methyltransferase</keyword>
<evidence type="ECO:0000256" key="1">
    <source>
        <dbReference type="ARBA" id="ARBA00022603"/>
    </source>
</evidence>